<dbReference type="EMBL" id="JABAGD010000011">
    <property type="protein sequence ID" value="NMF04670.1"/>
    <property type="molecule type" value="Genomic_DNA"/>
</dbReference>
<dbReference type="Pfam" id="PF01473">
    <property type="entry name" value="Choline_bind_1"/>
    <property type="match status" value="2"/>
</dbReference>
<gene>
    <name evidence="4" type="ORF">HF849_07840</name>
</gene>
<dbReference type="PROSITE" id="PS51170">
    <property type="entry name" value="CW"/>
    <property type="match status" value="4"/>
</dbReference>
<dbReference type="InterPro" id="IPR011048">
    <property type="entry name" value="Haem_d1_sf"/>
</dbReference>
<evidence type="ECO:0000256" key="1">
    <source>
        <dbReference type="ARBA" id="ARBA00004196"/>
    </source>
</evidence>
<organism evidence="4 5">
    <name type="scientific">Clostridium beijerinckii</name>
    <name type="common">Clostridium MP</name>
    <dbReference type="NCBI Taxonomy" id="1520"/>
    <lineage>
        <taxon>Bacteria</taxon>
        <taxon>Bacillati</taxon>
        <taxon>Bacillota</taxon>
        <taxon>Clostridia</taxon>
        <taxon>Eubacteriales</taxon>
        <taxon>Clostridiaceae</taxon>
        <taxon>Clostridium</taxon>
    </lineage>
</organism>
<dbReference type="Proteomes" id="UP000587880">
    <property type="component" value="Unassembled WGS sequence"/>
</dbReference>
<dbReference type="InterPro" id="IPR042229">
    <property type="entry name" value="Listeria/Bacterioides_rpt_sf"/>
</dbReference>
<comment type="subcellular location">
    <subcellularLocation>
        <location evidence="1">Cell envelope</location>
    </subcellularLocation>
</comment>
<evidence type="ECO:0000313" key="4">
    <source>
        <dbReference type="EMBL" id="NMF04670.1"/>
    </source>
</evidence>
<dbReference type="SUPFAM" id="SSF50998">
    <property type="entry name" value="Quinoprotein alcohol dehydrogenase-like"/>
    <property type="match status" value="1"/>
</dbReference>
<evidence type="ECO:0000256" key="2">
    <source>
        <dbReference type="ARBA" id="ARBA00022737"/>
    </source>
</evidence>
<dbReference type="AlphaFoldDB" id="A0A7X9XP06"/>
<reference evidence="4 5" key="1">
    <citation type="submission" date="2020-04" db="EMBL/GenBank/DDBJ databases">
        <authorList>
            <person name="Hitch T.C.A."/>
            <person name="Wylensek D."/>
            <person name="Clavel T."/>
        </authorList>
    </citation>
    <scope>NUCLEOTIDE SEQUENCE [LARGE SCALE GENOMIC DNA]</scope>
    <source>
        <strain evidence="4 5">WB01_NA02</strain>
    </source>
</reference>
<dbReference type="SUPFAM" id="SSF69360">
    <property type="entry name" value="Cell wall binding repeat"/>
    <property type="match status" value="1"/>
</dbReference>
<proteinExistence type="predicted"/>
<dbReference type="SUPFAM" id="SSF51004">
    <property type="entry name" value="C-terminal (heme d1) domain of cytochrome cd1-nitrite reductase"/>
    <property type="match status" value="1"/>
</dbReference>
<feature type="repeat" description="Cell wall-binding" evidence="3">
    <location>
        <begin position="769"/>
        <end position="789"/>
    </location>
</feature>
<dbReference type="InterPro" id="IPR011047">
    <property type="entry name" value="Quinoprotein_ADH-like_sf"/>
</dbReference>
<feature type="repeat" description="Cell wall-binding" evidence="3">
    <location>
        <begin position="811"/>
        <end position="830"/>
    </location>
</feature>
<dbReference type="GO" id="GO:0030313">
    <property type="term" value="C:cell envelope"/>
    <property type="evidence" value="ECO:0007669"/>
    <property type="project" value="UniProtKB-SubCell"/>
</dbReference>
<dbReference type="Pfam" id="PF19127">
    <property type="entry name" value="Choline_bind_3"/>
    <property type="match status" value="2"/>
</dbReference>
<feature type="repeat" description="Cell wall-binding" evidence="3">
    <location>
        <begin position="747"/>
        <end position="767"/>
    </location>
</feature>
<dbReference type="Gene3D" id="2.130.10.10">
    <property type="entry name" value="YVTN repeat-like/Quinoprotein amine dehydrogenase"/>
    <property type="match status" value="2"/>
</dbReference>
<evidence type="ECO:0000313" key="5">
    <source>
        <dbReference type="Proteomes" id="UP000587880"/>
    </source>
</evidence>
<name>A0A7X9XP06_CLOBE</name>
<accession>A0A7X9XP06</accession>
<dbReference type="Gene3D" id="2.20.120.10">
    <property type="entry name" value="Multimodular pneumococcal cell wall endolysin, domain 3"/>
    <property type="match status" value="1"/>
</dbReference>
<dbReference type="Gene3D" id="2.10.270.10">
    <property type="entry name" value="Cholin Binding"/>
    <property type="match status" value="1"/>
</dbReference>
<dbReference type="InterPro" id="IPR051200">
    <property type="entry name" value="Host-pathogen_enzymatic-act"/>
</dbReference>
<dbReference type="NCBIfam" id="TIGR02543">
    <property type="entry name" value="List_Bact_rpt"/>
    <property type="match status" value="1"/>
</dbReference>
<dbReference type="Pfam" id="PF09479">
    <property type="entry name" value="Flg_new"/>
    <property type="match status" value="1"/>
</dbReference>
<sequence>MRKRLSVLLLIMLIAFELLPLQVNASTVSMELKVSSELTQWVLDEPTNTLYAISETGKNLIFINATTMSIEKNLPLNGPPTDIIKDNGKLYIAIANLSQIVIVDMASKSVTGILNTSSAPCRIEKDEDKIYYVGSDQLYEYNIITNTDEKTSVYYASNADLAINARDHILYIGESDTSGSNMSYYSTSDNKVISKTNYYGGYGFSYPSRNTIFDGTNVYYAGRDFKVDDPTRFNGNFGNTENVIYVNNGLVYTNNSIYCKDTHIKLGDYGLKADLVQASDSVLYTYSKETGSIKRFNDNHNSIDSSNVISLISGNPSDPIPNTRQSEQITAGMSTLTMKSKLIQWGLNEPSNTLYGISKDDKALFFINAQTLNLEKSFTFTCSPTDIIEDGGLLYIALDDANQIVIVDMVKREITGRLYTSSDPYRIVKDGDKIYYTERDQWCKIYEYNLITNTEQRILLDTFFEPDLAINTKDHILYIGESVSSGSDMTYYSTSDNKNIGTTYYDDGYGFLAPGRYTIFDGEKVYYAGFDFDKQNPGQILGSYSKDDIIFVKYGCVYTKASIYNNNDYSLIGNTNNNFDLIEMSNQLSMFYYSEANNSIVRIDPSKISTVQFNSQGGSHVEDVVVDNNTLIQTPVPPNRLGYKFVGWYKEAEGINPWIFTTDKLYSSMTLYAKWTYITPVKANGWNYVQGNWYFFSNGTMLGNTWNQDASKQWYYLGTDGAMVTNDWRQDSSKHWFFLNTDGVMAANSWKQDSSKRWYYLGADGAMVTNTWKQDSSDHWYYLGTDGSMSVNTWVLYNKKWYYLNTNGEMATGWIFYEGDWYYLYPTGEMASNTIIDGYILKENGAWNKVKL</sequence>
<dbReference type="InterPro" id="IPR013378">
    <property type="entry name" value="InlB-like_B-rpt"/>
</dbReference>
<dbReference type="Gene3D" id="2.60.40.4270">
    <property type="entry name" value="Listeria-Bacteroides repeat domain"/>
    <property type="match status" value="1"/>
</dbReference>
<dbReference type="PANTHER" id="PTHR47197:SF3">
    <property type="entry name" value="DIHYDRO-HEME D1 DEHYDROGENASE"/>
    <property type="match status" value="1"/>
</dbReference>
<dbReference type="PANTHER" id="PTHR47197">
    <property type="entry name" value="PROTEIN NIRF"/>
    <property type="match status" value="1"/>
</dbReference>
<dbReference type="RefSeq" id="WP_168981628.1">
    <property type="nucleotide sequence ID" value="NZ_JABAGD010000011.1"/>
</dbReference>
<evidence type="ECO:0000256" key="3">
    <source>
        <dbReference type="PROSITE-ProRule" id="PRU00591"/>
    </source>
</evidence>
<dbReference type="InterPro" id="IPR015943">
    <property type="entry name" value="WD40/YVTN_repeat-like_dom_sf"/>
</dbReference>
<protein>
    <submittedName>
        <fullName evidence="4">N-acetylmuramoyl-L-alanine amidase family protein</fullName>
    </submittedName>
</protein>
<comment type="caution">
    <text evidence="4">The sequence shown here is derived from an EMBL/GenBank/DDBJ whole genome shotgun (WGS) entry which is preliminary data.</text>
</comment>
<dbReference type="InterPro" id="IPR018337">
    <property type="entry name" value="Cell_wall/Cho-bd_repeat"/>
</dbReference>
<feature type="repeat" description="Cell wall-binding" evidence="3">
    <location>
        <begin position="791"/>
        <end position="810"/>
    </location>
</feature>
<keyword evidence="2" id="KW-0677">Repeat</keyword>